<evidence type="ECO:0000313" key="2">
    <source>
        <dbReference type="Proteomes" id="UP001633002"/>
    </source>
</evidence>
<comment type="caution">
    <text evidence="1">The sequence shown here is derived from an EMBL/GenBank/DDBJ whole genome shotgun (WGS) entry which is preliminary data.</text>
</comment>
<organism evidence="1 2">
    <name type="scientific">Riccia sorocarpa</name>
    <dbReference type="NCBI Taxonomy" id="122646"/>
    <lineage>
        <taxon>Eukaryota</taxon>
        <taxon>Viridiplantae</taxon>
        <taxon>Streptophyta</taxon>
        <taxon>Embryophyta</taxon>
        <taxon>Marchantiophyta</taxon>
        <taxon>Marchantiopsida</taxon>
        <taxon>Marchantiidae</taxon>
        <taxon>Marchantiales</taxon>
        <taxon>Ricciaceae</taxon>
        <taxon>Riccia</taxon>
    </lineage>
</organism>
<reference evidence="1 2" key="1">
    <citation type="submission" date="2024-09" db="EMBL/GenBank/DDBJ databases">
        <title>Chromosome-scale assembly of Riccia sorocarpa.</title>
        <authorList>
            <person name="Paukszto L."/>
        </authorList>
    </citation>
    <scope>NUCLEOTIDE SEQUENCE [LARGE SCALE GENOMIC DNA]</scope>
    <source>
        <strain evidence="1">LP-2024</strain>
        <tissue evidence="1">Aerial parts of the thallus</tissue>
    </source>
</reference>
<name>A0ABD3HTQ0_9MARC</name>
<gene>
    <name evidence="1" type="ORF">R1sor_007353</name>
</gene>
<evidence type="ECO:0000313" key="1">
    <source>
        <dbReference type="EMBL" id="KAL3693702.1"/>
    </source>
</evidence>
<proteinExistence type="predicted"/>
<keyword evidence="2" id="KW-1185">Reference proteome</keyword>
<dbReference type="EMBL" id="JBJQOH010000003">
    <property type="protein sequence ID" value="KAL3693702.1"/>
    <property type="molecule type" value="Genomic_DNA"/>
</dbReference>
<accession>A0ABD3HTQ0</accession>
<dbReference type="AlphaFoldDB" id="A0ABD3HTQ0"/>
<protein>
    <submittedName>
        <fullName evidence="1">Uncharacterized protein</fullName>
    </submittedName>
</protein>
<dbReference type="Proteomes" id="UP001633002">
    <property type="component" value="Unassembled WGS sequence"/>
</dbReference>
<sequence>MKSAMGDLKKDLQKSRQQSDELTAELRTQFRVVSEEVDVYKTALLSLQVDSKIIRSAVTLIQKTDLVQVKDQLTILSESVTSLDKAGPQNTDSALAKLNTQISTSLKSVEQKLEEERLTVKTVVSQLEKCSADLASQSRQLQEAITHRPPSDTNMRTVMDTLDGKFQTFITSSRGAQEELHHEREREKEARASRSLNLRIVGIPESEDEDTKLATLEFFRDTLRVVRPEVVSATRVGKVDVGSRTVLVRFPNREAKEMVLANRGMLKGMKNTDPNDVDDAKWKRRSEDAGRNSFTEKFLQLITICDLTVMSGISSFPETEFFTCYTPNGASVVDYLAVSKEAREWISSFTLGQLVFNGRPERLFVVLVVWERNGSMKNASLPEDGRYRLQLTHGKRSSERIKVWLKPNEDATYVSYKFVCHENLCLTLRHFGKD</sequence>